<comment type="caution">
    <text evidence="2">The sequence shown here is derived from an EMBL/GenBank/DDBJ whole genome shotgun (WGS) entry which is preliminary data.</text>
</comment>
<evidence type="ECO:0000313" key="3">
    <source>
        <dbReference type="Proteomes" id="UP001283341"/>
    </source>
</evidence>
<evidence type="ECO:0000256" key="1">
    <source>
        <dbReference type="SAM" id="MobiDB-lite"/>
    </source>
</evidence>
<dbReference type="EMBL" id="JAUEDM010000002">
    <property type="protein sequence ID" value="KAK3326810.1"/>
    <property type="molecule type" value="Genomic_DNA"/>
</dbReference>
<keyword evidence="3" id="KW-1185">Reference proteome</keyword>
<name>A0AAE0MC60_9PEZI</name>
<gene>
    <name evidence="2" type="ORF">B0H66DRAFT_530800</name>
</gene>
<proteinExistence type="predicted"/>
<dbReference type="AlphaFoldDB" id="A0AAE0MC60"/>
<dbReference type="Proteomes" id="UP001283341">
    <property type="component" value="Unassembled WGS sequence"/>
</dbReference>
<sequence>MVSTAFGFGENDTYLIQCPSRRCYHNLPSGLVTLLEQGDVAEVLNVAFGPGGSYAMAFREPCSRGYRLQTDRLPADLESWLFKTGWFGNYKRSFSTMQISLGPKTGRFFASDGKSSLWDELPPKLEQKFASMRQNGGTGGWISKQPTLVSFGSGDDFVLLAKAEDETEIFWELKGYPELAKALQTILDNDRLADLKNLSLSPFKKDTFALLIDDIFVQNGVLAKFLPAFEKFGEDVKLDAAAARPARQEEMQPEASSSQRMSAVDVPVMSTSDSLKLHHASLLSTQDYIFDGLAKKRCQHCMKPEGVCVCPLPYYLTDFIR</sequence>
<evidence type="ECO:0000313" key="2">
    <source>
        <dbReference type="EMBL" id="KAK3326810.1"/>
    </source>
</evidence>
<reference evidence="2" key="1">
    <citation type="journal article" date="2023" name="Mol. Phylogenet. Evol.">
        <title>Genome-scale phylogeny and comparative genomics of the fungal order Sordariales.</title>
        <authorList>
            <person name="Hensen N."/>
            <person name="Bonometti L."/>
            <person name="Westerberg I."/>
            <person name="Brannstrom I.O."/>
            <person name="Guillou S."/>
            <person name="Cros-Aarteil S."/>
            <person name="Calhoun S."/>
            <person name="Haridas S."/>
            <person name="Kuo A."/>
            <person name="Mondo S."/>
            <person name="Pangilinan J."/>
            <person name="Riley R."/>
            <person name="LaButti K."/>
            <person name="Andreopoulos B."/>
            <person name="Lipzen A."/>
            <person name="Chen C."/>
            <person name="Yan M."/>
            <person name="Daum C."/>
            <person name="Ng V."/>
            <person name="Clum A."/>
            <person name="Steindorff A."/>
            <person name="Ohm R.A."/>
            <person name="Martin F."/>
            <person name="Silar P."/>
            <person name="Natvig D.O."/>
            <person name="Lalanne C."/>
            <person name="Gautier V."/>
            <person name="Ament-Velasquez S.L."/>
            <person name="Kruys A."/>
            <person name="Hutchinson M.I."/>
            <person name="Powell A.J."/>
            <person name="Barry K."/>
            <person name="Miller A.N."/>
            <person name="Grigoriev I.V."/>
            <person name="Debuchy R."/>
            <person name="Gladieux P."/>
            <person name="Hiltunen Thoren M."/>
            <person name="Johannesson H."/>
        </authorList>
    </citation>
    <scope>NUCLEOTIDE SEQUENCE</scope>
    <source>
        <strain evidence="2">CBS 118394</strain>
    </source>
</reference>
<organism evidence="2 3">
    <name type="scientific">Apodospora peruviana</name>
    <dbReference type="NCBI Taxonomy" id="516989"/>
    <lineage>
        <taxon>Eukaryota</taxon>
        <taxon>Fungi</taxon>
        <taxon>Dikarya</taxon>
        <taxon>Ascomycota</taxon>
        <taxon>Pezizomycotina</taxon>
        <taxon>Sordariomycetes</taxon>
        <taxon>Sordariomycetidae</taxon>
        <taxon>Sordariales</taxon>
        <taxon>Lasiosphaeriaceae</taxon>
        <taxon>Apodospora</taxon>
    </lineage>
</organism>
<accession>A0AAE0MC60</accession>
<protein>
    <submittedName>
        <fullName evidence="2">Uncharacterized protein</fullName>
    </submittedName>
</protein>
<feature type="region of interest" description="Disordered" evidence="1">
    <location>
        <begin position="243"/>
        <end position="263"/>
    </location>
</feature>
<reference evidence="2" key="2">
    <citation type="submission" date="2023-06" db="EMBL/GenBank/DDBJ databases">
        <authorList>
            <consortium name="Lawrence Berkeley National Laboratory"/>
            <person name="Haridas S."/>
            <person name="Hensen N."/>
            <person name="Bonometti L."/>
            <person name="Westerberg I."/>
            <person name="Brannstrom I.O."/>
            <person name="Guillou S."/>
            <person name="Cros-Aarteil S."/>
            <person name="Calhoun S."/>
            <person name="Kuo A."/>
            <person name="Mondo S."/>
            <person name="Pangilinan J."/>
            <person name="Riley R."/>
            <person name="Labutti K."/>
            <person name="Andreopoulos B."/>
            <person name="Lipzen A."/>
            <person name="Chen C."/>
            <person name="Yanf M."/>
            <person name="Daum C."/>
            <person name="Ng V."/>
            <person name="Clum A."/>
            <person name="Steindorff A."/>
            <person name="Ohm R."/>
            <person name="Martin F."/>
            <person name="Silar P."/>
            <person name="Natvig D."/>
            <person name="Lalanne C."/>
            <person name="Gautier V."/>
            <person name="Ament-Velasquez S.L."/>
            <person name="Kruys A."/>
            <person name="Hutchinson M.I."/>
            <person name="Powell A.J."/>
            <person name="Barry K."/>
            <person name="Miller A.N."/>
            <person name="Grigoriev I.V."/>
            <person name="Debuchy R."/>
            <person name="Gladieux P."/>
            <person name="Thoren M.H."/>
            <person name="Johannesson H."/>
        </authorList>
    </citation>
    <scope>NUCLEOTIDE SEQUENCE</scope>
    <source>
        <strain evidence="2">CBS 118394</strain>
    </source>
</reference>